<name>A0A9R1PAP8_TRITD</name>
<dbReference type="PANTHER" id="PTHR35163:SF13">
    <property type="entry name" value="NB-ARC DOMAIN-CONTAINING PROTEIN"/>
    <property type="match status" value="1"/>
</dbReference>
<accession>A0A9R1PAP8</accession>
<organism evidence="1 2">
    <name type="scientific">Triticum turgidum subsp. durum</name>
    <name type="common">Durum wheat</name>
    <name type="synonym">Triticum durum</name>
    <dbReference type="NCBI Taxonomy" id="4567"/>
    <lineage>
        <taxon>Eukaryota</taxon>
        <taxon>Viridiplantae</taxon>
        <taxon>Streptophyta</taxon>
        <taxon>Embryophyta</taxon>
        <taxon>Tracheophyta</taxon>
        <taxon>Spermatophyta</taxon>
        <taxon>Magnoliopsida</taxon>
        <taxon>Liliopsida</taxon>
        <taxon>Poales</taxon>
        <taxon>Poaceae</taxon>
        <taxon>BOP clade</taxon>
        <taxon>Pooideae</taxon>
        <taxon>Triticodae</taxon>
        <taxon>Triticeae</taxon>
        <taxon>Triticinae</taxon>
        <taxon>Triticum</taxon>
    </lineage>
</organism>
<proteinExistence type="predicted"/>
<dbReference type="PANTHER" id="PTHR35163">
    <property type="entry name" value="OS02G0467300 PROTEIN"/>
    <property type="match status" value="1"/>
</dbReference>
<dbReference type="EMBL" id="LT934114">
    <property type="protein sequence ID" value="VAH40002.1"/>
    <property type="molecule type" value="Genomic_DNA"/>
</dbReference>
<keyword evidence="2" id="KW-1185">Reference proteome</keyword>
<dbReference type="Proteomes" id="UP000324705">
    <property type="component" value="Chromosome 2B"/>
</dbReference>
<protein>
    <submittedName>
        <fullName evidence="1">Uncharacterized protein</fullName>
    </submittedName>
</protein>
<reference evidence="1 2" key="1">
    <citation type="submission" date="2017-09" db="EMBL/GenBank/DDBJ databases">
        <authorList>
            <consortium name="International Durum Wheat Genome Sequencing Consortium (IDWGSC)"/>
            <person name="Milanesi L."/>
        </authorList>
    </citation>
    <scope>NUCLEOTIDE SEQUENCE [LARGE SCALE GENOMIC DNA]</scope>
    <source>
        <strain evidence="2">cv. Svevo</strain>
    </source>
</reference>
<evidence type="ECO:0000313" key="1">
    <source>
        <dbReference type="EMBL" id="VAH40002.1"/>
    </source>
</evidence>
<sequence>MMHHQGPNMMVDFEGALTGRRFLGCPVQQDEDVNCGVVEWVDAPWLEILQRFLARICNIYHEQNLRRVKDKQAHEKEVGKLKKEIDFLSDSYN</sequence>
<dbReference type="Gramene" id="TRITD2Bv1G004700.1">
    <property type="protein sequence ID" value="TRITD2Bv1G004700.1"/>
    <property type="gene ID" value="TRITD2Bv1G004700"/>
</dbReference>
<gene>
    <name evidence="1" type="ORF">TRITD_2Bv1G004700</name>
</gene>
<dbReference type="AlphaFoldDB" id="A0A9R1PAP8"/>
<evidence type="ECO:0000313" key="2">
    <source>
        <dbReference type="Proteomes" id="UP000324705"/>
    </source>
</evidence>